<evidence type="ECO:0000259" key="2">
    <source>
        <dbReference type="Pfam" id="PF00561"/>
    </source>
</evidence>
<protein>
    <recommendedName>
        <fullName evidence="2">AB hydrolase-1 domain-containing protein</fullName>
    </recommendedName>
</protein>
<dbReference type="Gene3D" id="3.40.50.1820">
    <property type="entry name" value="alpha/beta hydrolase"/>
    <property type="match status" value="1"/>
</dbReference>
<name>A0ABP8TX64_9ACTN</name>
<dbReference type="Pfam" id="PF00561">
    <property type="entry name" value="Abhydrolase_1"/>
    <property type="match status" value="1"/>
</dbReference>
<proteinExistence type="predicted"/>
<organism evidence="3 4">
    <name type="scientific">Actinoallomurus liliacearum</name>
    <dbReference type="NCBI Taxonomy" id="1080073"/>
    <lineage>
        <taxon>Bacteria</taxon>
        <taxon>Bacillati</taxon>
        <taxon>Actinomycetota</taxon>
        <taxon>Actinomycetes</taxon>
        <taxon>Streptosporangiales</taxon>
        <taxon>Thermomonosporaceae</taxon>
        <taxon>Actinoallomurus</taxon>
    </lineage>
</organism>
<feature type="domain" description="AB hydrolase-1" evidence="2">
    <location>
        <begin position="18"/>
        <end position="62"/>
    </location>
</feature>
<evidence type="ECO:0000256" key="1">
    <source>
        <dbReference type="SAM" id="MobiDB-lite"/>
    </source>
</evidence>
<accession>A0ABP8TX64</accession>
<keyword evidence="4" id="KW-1185">Reference proteome</keyword>
<dbReference type="SUPFAM" id="SSF53474">
    <property type="entry name" value="alpha/beta-Hydrolases"/>
    <property type="match status" value="1"/>
</dbReference>
<feature type="region of interest" description="Disordered" evidence="1">
    <location>
        <begin position="72"/>
        <end position="96"/>
    </location>
</feature>
<dbReference type="InterPro" id="IPR000073">
    <property type="entry name" value="AB_hydrolase_1"/>
</dbReference>
<reference evidence="4" key="1">
    <citation type="journal article" date="2019" name="Int. J. Syst. Evol. Microbiol.">
        <title>The Global Catalogue of Microorganisms (GCM) 10K type strain sequencing project: providing services to taxonomists for standard genome sequencing and annotation.</title>
        <authorList>
            <consortium name="The Broad Institute Genomics Platform"/>
            <consortium name="The Broad Institute Genome Sequencing Center for Infectious Disease"/>
            <person name="Wu L."/>
            <person name="Ma J."/>
        </authorList>
    </citation>
    <scope>NUCLEOTIDE SEQUENCE [LARGE SCALE GENOMIC DNA]</scope>
    <source>
        <strain evidence="4">JCM 17938</strain>
    </source>
</reference>
<dbReference type="Proteomes" id="UP001500212">
    <property type="component" value="Unassembled WGS sequence"/>
</dbReference>
<dbReference type="EMBL" id="BAABHJ010000038">
    <property type="protein sequence ID" value="GAA4616938.1"/>
    <property type="molecule type" value="Genomic_DNA"/>
</dbReference>
<dbReference type="InterPro" id="IPR029058">
    <property type="entry name" value="AB_hydrolase_fold"/>
</dbReference>
<sequence>MTARPFAEVIGPGSEQEPVLLLHSLGLDHTMWHPCAPFLAADRRLLLADLPGHGRSPAGAELAALLDDAGAATSARPGSFGSRPDHGRARFWPVPR</sequence>
<evidence type="ECO:0000313" key="3">
    <source>
        <dbReference type="EMBL" id="GAA4616938.1"/>
    </source>
</evidence>
<comment type="caution">
    <text evidence="3">The sequence shown here is derived from an EMBL/GenBank/DDBJ whole genome shotgun (WGS) entry which is preliminary data.</text>
</comment>
<gene>
    <name evidence="3" type="ORF">GCM10023195_75430</name>
</gene>
<evidence type="ECO:0000313" key="4">
    <source>
        <dbReference type="Proteomes" id="UP001500212"/>
    </source>
</evidence>